<dbReference type="PANTHER" id="PTHR36922:SF1">
    <property type="entry name" value="DUF1993 DOMAIN-CONTAINING PROTEIN"/>
    <property type="match status" value="1"/>
</dbReference>
<dbReference type="EMBL" id="JBHTKB010000001">
    <property type="protein sequence ID" value="MFD0912487.1"/>
    <property type="molecule type" value="Genomic_DNA"/>
</dbReference>
<protein>
    <submittedName>
        <fullName evidence="1">DUF1993 family protein</fullName>
    </submittedName>
</protein>
<keyword evidence="2" id="KW-1185">Reference proteome</keyword>
<dbReference type="InterPro" id="IPR018531">
    <property type="entry name" value="DUF1993"/>
</dbReference>
<name>A0ABW3F4L5_9PROT</name>
<dbReference type="InterPro" id="IPR034660">
    <property type="entry name" value="DinB/YfiT-like"/>
</dbReference>
<organism evidence="1 2">
    <name type="scientific">Methylophilus luteus</name>
    <dbReference type="NCBI Taxonomy" id="640108"/>
    <lineage>
        <taxon>Bacteria</taxon>
        <taxon>Pseudomonadati</taxon>
        <taxon>Pseudomonadota</taxon>
        <taxon>Betaproteobacteria</taxon>
        <taxon>Nitrosomonadales</taxon>
        <taxon>Methylophilaceae</taxon>
        <taxon>Methylophilus</taxon>
    </lineage>
</organism>
<dbReference type="SUPFAM" id="SSF109854">
    <property type="entry name" value="DinB/YfiT-like putative metalloenzymes"/>
    <property type="match status" value="1"/>
</dbReference>
<dbReference type="Proteomes" id="UP001597128">
    <property type="component" value="Unassembled WGS sequence"/>
</dbReference>
<gene>
    <name evidence="1" type="ORF">ACFQ1Z_02900</name>
</gene>
<reference evidence="2" key="1">
    <citation type="journal article" date="2019" name="Int. J. Syst. Evol. Microbiol.">
        <title>The Global Catalogue of Microorganisms (GCM) 10K type strain sequencing project: providing services to taxonomists for standard genome sequencing and annotation.</title>
        <authorList>
            <consortium name="The Broad Institute Genomics Platform"/>
            <consortium name="The Broad Institute Genome Sequencing Center for Infectious Disease"/>
            <person name="Wu L."/>
            <person name="Ma J."/>
        </authorList>
    </citation>
    <scope>NUCLEOTIDE SEQUENCE [LARGE SCALE GENOMIC DNA]</scope>
    <source>
        <strain evidence="2">CCUG 58412</strain>
    </source>
</reference>
<accession>A0ABW3F4L5</accession>
<comment type="caution">
    <text evidence="1">The sequence shown here is derived from an EMBL/GenBank/DDBJ whole genome shotgun (WGS) entry which is preliminary data.</text>
</comment>
<evidence type="ECO:0000313" key="2">
    <source>
        <dbReference type="Proteomes" id="UP001597128"/>
    </source>
</evidence>
<evidence type="ECO:0000313" key="1">
    <source>
        <dbReference type="EMBL" id="MFD0912487.1"/>
    </source>
</evidence>
<proteinExistence type="predicted"/>
<dbReference type="Gene3D" id="1.20.120.450">
    <property type="entry name" value="dinb family like domain"/>
    <property type="match status" value="1"/>
</dbReference>
<dbReference type="RefSeq" id="WP_379055467.1">
    <property type="nucleotide sequence ID" value="NZ_JBHTKB010000001.1"/>
</dbReference>
<sequence>MSISLYQVSVPVFIKFLGNLFQILDKASAFAAEKKIEQSVLLETRLYPNMFTFGRQLQRVADHATSYSARLAGLPPPVFDLPLTTIADYQALIKASIDFLTGLQANQIDGQEQREISIPRGTEVRVVQGQTHLLNNILPNFYFHLTTAYAVLRHIGVDVGKQDFLGRA</sequence>
<dbReference type="Pfam" id="PF09351">
    <property type="entry name" value="DUF1993"/>
    <property type="match status" value="1"/>
</dbReference>
<dbReference type="PANTHER" id="PTHR36922">
    <property type="entry name" value="BLL2446 PROTEIN"/>
    <property type="match status" value="1"/>
</dbReference>